<dbReference type="GeneID" id="91972741"/>
<proteinExistence type="predicted"/>
<sequence>MDITNTTQLFVLTDNSWLYYGLEDLLPDLVCEKICFDSKNISLEVEESTRVIILIDSAIFYKGDWELLENILIQCPTAIVCWLMDRNMGRVFPVCFEGQLILDSRMELESLRMALMKKTYKLHSQPTYDKVVALKITTVERGLINSFLSGLDISRLSKETGKAVKTLYAIRRNIMEKTGFRSMIFLQYIYIRNYNYMQTVIYPEMRGLIHRPYCP</sequence>
<keyword evidence="2" id="KW-1185">Reference proteome</keyword>
<reference evidence="1 2" key="1">
    <citation type="submission" date="2019-10" db="EMBL/GenBank/DDBJ databases">
        <title>Complete genome sequencing of drug resistant plasmids in Kluyvera intermedia.</title>
        <authorList>
            <person name="Ke C."/>
            <person name="Jian S."/>
        </authorList>
    </citation>
    <scope>NUCLEOTIDE SEQUENCE [LARGE SCALE GENOMIC DNA]</scope>
    <source>
        <strain evidence="1 2">N2-1</strain>
    </source>
</reference>
<evidence type="ECO:0000313" key="2">
    <source>
        <dbReference type="Proteomes" id="UP000344450"/>
    </source>
</evidence>
<organism evidence="1 2">
    <name type="scientific">Kluyvera intermedia</name>
    <name type="common">Enterobacter intermedius</name>
    <dbReference type="NCBI Taxonomy" id="61648"/>
    <lineage>
        <taxon>Bacteria</taxon>
        <taxon>Pseudomonadati</taxon>
        <taxon>Pseudomonadota</taxon>
        <taxon>Gammaproteobacteria</taxon>
        <taxon>Enterobacterales</taxon>
        <taxon>Enterobacteriaceae</taxon>
        <taxon>Kluyvera</taxon>
    </lineage>
</organism>
<gene>
    <name evidence="1" type="ORF">GHC21_10035</name>
</gene>
<dbReference type="EMBL" id="CP045845">
    <property type="protein sequence ID" value="QGH29974.1"/>
    <property type="molecule type" value="Genomic_DNA"/>
</dbReference>
<protein>
    <recommendedName>
        <fullName evidence="3">Helix-turn-helix transcriptional regulator</fullName>
    </recommendedName>
</protein>
<accession>A0ABX6DQC8</accession>
<dbReference type="Proteomes" id="UP000344450">
    <property type="component" value="Chromosome"/>
</dbReference>
<evidence type="ECO:0000313" key="1">
    <source>
        <dbReference type="EMBL" id="QGH29974.1"/>
    </source>
</evidence>
<evidence type="ECO:0008006" key="3">
    <source>
        <dbReference type="Google" id="ProtNLM"/>
    </source>
</evidence>
<dbReference type="RefSeq" id="WP_153742818.1">
    <property type="nucleotide sequence ID" value="NZ_CP045843.1"/>
</dbReference>
<name>A0ABX6DQC8_KLUIN</name>